<evidence type="ECO:0000313" key="2">
    <source>
        <dbReference type="EMBL" id="UKJ90654.2"/>
    </source>
</evidence>
<evidence type="ECO:0000313" key="3">
    <source>
        <dbReference type="Proteomes" id="UP000244803"/>
    </source>
</evidence>
<dbReference type="Pfam" id="PF04385">
    <property type="entry name" value="FAINT"/>
    <property type="match status" value="2"/>
</dbReference>
<evidence type="ECO:0000256" key="1">
    <source>
        <dbReference type="SAM" id="MobiDB-lite"/>
    </source>
</evidence>
<dbReference type="InterPro" id="IPR007480">
    <property type="entry name" value="DUF529"/>
</dbReference>
<feature type="compositionally biased region" description="Polar residues" evidence="1">
    <location>
        <begin position="1"/>
        <end position="23"/>
    </location>
</feature>
<dbReference type="Proteomes" id="UP000244803">
    <property type="component" value="Chromosome 2"/>
</dbReference>
<sequence>MESPRSSSQLYVASSDSIQTPTPKTGVDLNITSDIQSTDKFDYKNVGQYVTYSPKGHNAFKLVKDGNTELWHAIDAINYCGRVDVEFLVNEGKAVTIYFHGNKTKVFRKDGTSNPWREIDVPKLVPKKMNINYPYDIYFYTNVLDNNVRTFTAKTGYAFDGSNEYIDGDRVEIWKTDKESEYANKIEVDLMNNDAKAVTLYICDNKTRIFLKRGKKQPWNEIDMTKVNAKSANIRYNYDTYVYTNKFDNGVRTFTPKTGFSFNGVRDGNTQIWSTSNEKEYANKVVSAERYSGFLDVKIYLANGNKKLFVKESDNEGWKEIDITKLNPEPVDINYEHETHSYKNEYKGYYRKFTAKKGFTFSSAYDCIYGNKVEIWKANNESEYVNRIEYMGEEKLIIYIGDDGTAKVIEKGSDGKWPREFSGDIHPYKHDYETSSHSITTGTSTPETIESSETHIEEEDVNAGSSSPAFNISHDGETDPANQVSRVTVEADEEMTSADGIVSAPEDEAPEGSGSAAPAADAVLASGEASEAIPAESTDAGSSEGFEASADTAELGSLYPDTYGSGVVIGGKSGDSADADLAEAETVELVKAVVDFRGSGSQPAKTPSDSNPTGTSTPKTGVDLNINSDKRSNKRLEYRKIGQYVVYTAKPNYSFKLVKDGNTELWHASHSDNYCGRVEVDLINNDAKAVTLYFPINKTKVFVKDGTNEPWKEIDTSKINRRSVYIDYEHESYISKNDLKGKIRTFTPKPGFSFNGAHEYINDNRVAVWKTNNETEYANKIEVDLIDDNSKAITIHLGENKTKVFVKDGKNELWKEVDTTEVNPKTLDITDDKETYFYFIKVDNNVRTFVAKTGFSFNGVREGDNYIWTTSKEKEYAKKVVEERNNLLIIYMGDNDTAKFFTGKMIYGQNVPQHLLQLHNQKGVNCTQLIFDGVLVWKHDPNLRDGKYPKSVYHDTSTDGLVIRFAGLDMDFAKNAYGTYYELIWPAQTFIGSFDYD</sequence>
<proteinExistence type="predicted"/>
<name>A0A976M8T8_THEOR</name>
<gene>
    <name evidence="2" type="ORF">MACJ_001588</name>
</gene>
<feature type="region of interest" description="Disordered" evidence="1">
    <location>
        <begin position="429"/>
        <end position="547"/>
    </location>
</feature>
<dbReference type="AlphaFoldDB" id="A0A976M8T8"/>
<accession>A0A976M8T8</accession>
<dbReference type="OrthoDB" id="363084at2759"/>
<feature type="compositionally biased region" description="Low complexity" evidence="1">
    <location>
        <begin position="435"/>
        <end position="451"/>
    </location>
</feature>
<feature type="compositionally biased region" description="Low complexity" evidence="1">
    <location>
        <begin position="511"/>
        <end position="520"/>
    </location>
</feature>
<feature type="compositionally biased region" description="Polar residues" evidence="1">
    <location>
        <begin position="599"/>
        <end position="619"/>
    </location>
</feature>
<protein>
    <submittedName>
        <fullName evidence="2">Uncharacterized protein</fullName>
    </submittedName>
</protein>
<reference evidence="2" key="1">
    <citation type="submission" date="2022-07" db="EMBL/GenBank/DDBJ databases">
        <title>Evaluation of T. orientalis genome assembly methods using nanopore sequencing and analysis of variation between genomes.</title>
        <authorList>
            <person name="Yam J."/>
            <person name="Micallef M.L."/>
            <person name="Liu M."/>
            <person name="Djordjevic S.P."/>
            <person name="Bogema D.R."/>
            <person name="Jenkins C."/>
        </authorList>
    </citation>
    <scope>NUCLEOTIDE SEQUENCE</scope>
    <source>
        <strain evidence="2">Fish Creek</strain>
    </source>
</reference>
<organism evidence="2 3">
    <name type="scientific">Theileria orientalis</name>
    <dbReference type="NCBI Taxonomy" id="68886"/>
    <lineage>
        <taxon>Eukaryota</taxon>
        <taxon>Sar</taxon>
        <taxon>Alveolata</taxon>
        <taxon>Apicomplexa</taxon>
        <taxon>Aconoidasida</taxon>
        <taxon>Piroplasmida</taxon>
        <taxon>Theileriidae</taxon>
        <taxon>Theileria</taxon>
    </lineage>
</organism>
<feature type="region of interest" description="Disordered" evidence="1">
    <location>
        <begin position="1"/>
        <end position="24"/>
    </location>
</feature>
<feature type="region of interest" description="Disordered" evidence="1">
    <location>
        <begin position="598"/>
        <end position="627"/>
    </location>
</feature>
<dbReference type="EMBL" id="CP056068">
    <property type="protein sequence ID" value="UKJ90654.2"/>
    <property type="molecule type" value="Genomic_DNA"/>
</dbReference>